<feature type="compositionally biased region" description="Basic residues" evidence="8">
    <location>
        <begin position="1"/>
        <end position="10"/>
    </location>
</feature>
<dbReference type="WBParaSite" id="MBELARI_LOCUS11306">
    <property type="protein sequence ID" value="MBELARI_LOCUS11306"/>
    <property type="gene ID" value="MBELARI_LOCUS11306"/>
</dbReference>
<dbReference type="Gene3D" id="3.30.200.20">
    <property type="entry name" value="Phosphorylase Kinase, domain 1"/>
    <property type="match status" value="1"/>
</dbReference>
<dbReference type="InterPro" id="IPR011009">
    <property type="entry name" value="Kinase-like_dom_sf"/>
</dbReference>
<dbReference type="AlphaFoldDB" id="A0AAF3EBI8"/>
<evidence type="ECO:0000256" key="7">
    <source>
        <dbReference type="RuleBase" id="RU000304"/>
    </source>
</evidence>
<reference evidence="11" key="1">
    <citation type="submission" date="2024-02" db="UniProtKB">
        <authorList>
            <consortium name="WormBaseParasite"/>
        </authorList>
    </citation>
    <scope>IDENTIFICATION</scope>
</reference>
<dbReference type="Proteomes" id="UP000887575">
    <property type="component" value="Unassembled WGS sequence"/>
</dbReference>
<dbReference type="PROSITE" id="PS50011">
    <property type="entry name" value="PROTEIN_KINASE_DOM"/>
    <property type="match status" value="1"/>
</dbReference>
<proteinExistence type="inferred from homology"/>
<feature type="region of interest" description="Disordered" evidence="8">
    <location>
        <begin position="1"/>
        <end position="40"/>
    </location>
</feature>
<dbReference type="SMART" id="SM00220">
    <property type="entry name" value="S_TKc"/>
    <property type="match status" value="1"/>
</dbReference>
<dbReference type="GO" id="GO:0005524">
    <property type="term" value="F:ATP binding"/>
    <property type="evidence" value="ECO:0007669"/>
    <property type="project" value="UniProtKB-UniRule"/>
</dbReference>
<dbReference type="PANTHER" id="PTHR24355">
    <property type="entry name" value="G PROTEIN-COUPLED RECEPTOR KINASE/RIBOSOMAL PROTEIN S6 KINASE"/>
    <property type="match status" value="1"/>
</dbReference>
<dbReference type="PROSITE" id="PS00107">
    <property type="entry name" value="PROTEIN_KINASE_ATP"/>
    <property type="match status" value="1"/>
</dbReference>
<keyword evidence="1 7" id="KW-0723">Serine/threonine-protein kinase</keyword>
<keyword evidence="5 6" id="KW-0067">ATP-binding</keyword>
<keyword evidence="4" id="KW-0418">Kinase</keyword>
<dbReference type="InterPro" id="IPR000719">
    <property type="entry name" value="Prot_kinase_dom"/>
</dbReference>
<comment type="similarity">
    <text evidence="7">Belongs to the protein kinase superfamily.</text>
</comment>
<dbReference type="InterPro" id="IPR008271">
    <property type="entry name" value="Ser/Thr_kinase_AS"/>
</dbReference>
<dbReference type="GO" id="GO:0004674">
    <property type="term" value="F:protein serine/threonine kinase activity"/>
    <property type="evidence" value="ECO:0007669"/>
    <property type="project" value="UniProtKB-KW"/>
</dbReference>
<evidence type="ECO:0000256" key="6">
    <source>
        <dbReference type="PROSITE-ProRule" id="PRU10141"/>
    </source>
</evidence>
<evidence type="ECO:0000259" key="9">
    <source>
        <dbReference type="PROSITE" id="PS50011"/>
    </source>
</evidence>
<evidence type="ECO:0000256" key="3">
    <source>
        <dbReference type="ARBA" id="ARBA00022741"/>
    </source>
</evidence>
<protein>
    <submittedName>
        <fullName evidence="11">Protein kinase domain-containing protein</fullName>
    </submittedName>
</protein>
<evidence type="ECO:0000256" key="1">
    <source>
        <dbReference type="ARBA" id="ARBA00022527"/>
    </source>
</evidence>
<evidence type="ECO:0000313" key="10">
    <source>
        <dbReference type="Proteomes" id="UP000887575"/>
    </source>
</evidence>
<feature type="compositionally biased region" description="Basic and acidic residues" evidence="8">
    <location>
        <begin position="86"/>
        <end position="98"/>
    </location>
</feature>
<evidence type="ECO:0000256" key="8">
    <source>
        <dbReference type="SAM" id="MobiDB-lite"/>
    </source>
</evidence>
<evidence type="ECO:0000256" key="2">
    <source>
        <dbReference type="ARBA" id="ARBA00022679"/>
    </source>
</evidence>
<feature type="domain" description="Protein kinase" evidence="9">
    <location>
        <begin position="154"/>
        <end position="409"/>
    </location>
</feature>
<accession>A0AAF3EBI8</accession>
<keyword evidence="2" id="KW-0808">Transferase</keyword>
<sequence>MGNAQARKRKASDDEPERFPMAEPRQKRRRLDSEGMSDEYRSAIDNGSILSLQSIISNTNTIANDPPRKRKRLGDRLSKLFSFSTHKLDEGDQQHEEPISSASSERGMHGNRVEDGTNFASPASVSRTVWPVPWLESLFLPEFPNRNTVTERNFVRMHEIGRGSFGRVYRVVARKDSRGVYALKVMEKSKILSRNAVEQVKREVKIQKHLGAYTFVARLFFCWQNRGNLFCLQQIADGPSGDLFTVWRDHGPFPEETIRILGAEFACAIDYMHRNGIIYRDLKLENVVIDGDGHILIVDFGLAKELRMGDKTSTICGTLQYMAPEVAAGNGYGHWVDWWSLGVLLHILFTNRYPYPNADAGHHTELVFVDYSTPPAASKDLGNFLDRLLSGALTRRLCYFEVIHAHEFFSGIDFQAIEQRRFSPLAYFPWFDGCVSCVSDRESESSDADKSFESMFEEQYQDFDYFNEAMAHFAPECVPMQL</sequence>
<dbReference type="PROSITE" id="PS00108">
    <property type="entry name" value="PROTEIN_KINASE_ST"/>
    <property type="match status" value="1"/>
</dbReference>
<dbReference type="PANTHER" id="PTHR24355:SF1">
    <property type="entry name" value="RIBOSOMAL PROTEIN S6 KINASE-RELATED PROTEIN"/>
    <property type="match status" value="1"/>
</dbReference>
<organism evidence="10 11">
    <name type="scientific">Mesorhabditis belari</name>
    <dbReference type="NCBI Taxonomy" id="2138241"/>
    <lineage>
        <taxon>Eukaryota</taxon>
        <taxon>Metazoa</taxon>
        <taxon>Ecdysozoa</taxon>
        <taxon>Nematoda</taxon>
        <taxon>Chromadorea</taxon>
        <taxon>Rhabditida</taxon>
        <taxon>Rhabditina</taxon>
        <taxon>Rhabditomorpha</taxon>
        <taxon>Rhabditoidea</taxon>
        <taxon>Rhabditidae</taxon>
        <taxon>Mesorhabditinae</taxon>
        <taxon>Mesorhabditis</taxon>
    </lineage>
</organism>
<dbReference type="SUPFAM" id="SSF56112">
    <property type="entry name" value="Protein kinase-like (PK-like)"/>
    <property type="match status" value="1"/>
</dbReference>
<dbReference type="Gene3D" id="1.10.510.10">
    <property type="entry name" value="Transferase(Phosphotransferase) domain 1"/>
    <property type="match status" value="1"/>
</dbReference>
<feature type="compositionally biased region" description="Basic and acidic residues" evidence="8">
    <location>
        <begin position="11"/>
        <end position="20"/>
    </location>
</feature>
<evidence type="ECO:0000256" key="5">
    <source>
        <dbReference type="ARBA" id="ARBA00022840"/>
    </source>
</evidence>
<dbReference type="CDD" id="cd05123">
    <property type="entry name" value="STKc_AGC"/>
    <property type="match status" value="1"/>
</dbReference>
<evidence type="ECO:0000313" key="11">
    <source>
        <dbReference type="WBParaSite" id="MBELARI_LOCUS11306"/>
    </source>
</evidence>
<feature type="region of interest" description="Disordered" evidence="8">
    <location>
        <begin position="84"/>
        <end position="111"/>
    </location>
</feature>
<feature type="binding site" evidence="6">
    <location>
        <position position="184"/>
    </location>
    <ligand>
        <name>ATP</name>
        <dbReference type="ChEBI" id="CHEBI:30616"/>
    </ligand>
</feature>
<keyword evidence="10" id="KW-1185">Reference proteome</keyword>
<name>A0AAF3EBI8_9BILA</name>
<keyword evidence="3 6" id="KW-0547">Nucleotide-binding</keyword>
<evidence type="ECO:0000256" key="4">
    <source>
        <dbReference type="ARBA" id="ARBA00022777"/>
    </source>
</evidence>
<dbReference type="InterPro" id="IPR045270">
    <property type="entry name" value="STKc_AGC"/>
</dbReference>
<dbReference type="Pfam" id="PF00069">
    <property type="entry name" value="Pkinase"/>
    <property type="match status" value="1"/>
</dbReference>
<dbReference type="InterPro" id="IPR017441">
    <property type="entry name" value="Protein_kinase_ATP_BS"/>
</dbReference>